<dbReference type="AlphaFoldDB" id="A0A0F9EME6"/>
<sequence length="22" mass="2453">FRALDGALEILVPGSYDEDENE</sequence>
<accession>A0A0F9EME6</accession>
<comment type="caution">
    <text evidence="1">The sequence shown here is derived from an EMBL/GenBank/DDBJ whole genome shotgun (WGS) entry which is preliminary data.</text>
</comment>
<feature type="non-terminal residue" evidence="1">
    <location>
        <position position="1"/>
    </location>
</feature>
<name>A0A0F9EME6_9ZZZZ</name>
<dbReference type="EMBL" id="LAZR01026860">
    <property type="protein sequence ID" value="KKL67426.1"/>
    <property type="molecule type" value="Genomic_DNA"/>
</dbReference>
<organism evidence="1">
    <name type="scientific">marine sediment metagenome</name>
    <dbReference type="NCBI Taxonomy" id="412755"/>
    <lineage>
        <taxon>unclassified sequences</taxon>
        <taxon>metagenomes</taxon>
        <taxon>ecological metagenomes</taxon>
    </lineage>
</organism>
<evidence type="ECO:0000313" key="1">
    <source>
        <dbReference type="EMBL" id="KKL67426.1"/>
    </source>
</evidence>
<protein>
    <submittedName>
        <fullName evidence="1">Uncharacterized protein</fullName>
    </submittedName>
</protein>
<reference evidence="1" key="1">
    <citation type="journal article" date="2015" name="Nature">
        <title>Complex archaea that bridge the gap between prokaryotes and eukaryotes.</title>
        <authorList>
            <person name="Spang A."/>
            <person name="Saw J.H."/>
            <person name="Jorgensen S.L."/>
            <person name="Zaremba-Niedzwiedzka K."/>
            <person name="Martijn J."/>
            <person name="Lind A.E."/>
            <person name="van Eijk R."/>
            <person name="Schleper C."/>
            <person name="Guy L."/>
            <person name="Ettema T.J."/>
        </authorList>
    </citation>
    <scope>NUCLEOTIDE SEQUENCE</scope>
</reference>
<gene>
    <name evidence="1" type="ORF">LCGC14_2135070</name>
</gene>
<proteinExistence type="predicted"/>